<proteinExistence type="inferred from homology"/>
<dbReference type="PANTHER" id="PTHR34300:SF2">
    <property type="entry name" value="QUEUOSINE PRECURSOR TRANSPORTER-RELATED"/>
    <property type="match status" value="1"/>
</dbReference>
<keyword evidence="3" id="KW-1185">Reference proteome</keyword>
<evidence type="ECO:0000313" key="2">
    <source>
        <dbReference type="EMBL" id="MFD2233228.1"/>
    </source>
</evidence>
<dbReference type="RefSeq" id="WP_377315008.1">
    <property type="nucleotide sequence ID" value="NZ_JBHUIY010000007.1"/>
</dbReference>
<reference evidence="3" key="1">
    <citation type="journal article" date="2019" name="Int. J. Syst. Evol. Microbiol.">
        <title>The Global Catalogue of Microorganisms (GCM) 10K type strain sequencing project: providing services to taxonomists for standard genome sequencing and annotation.</title>
        <authorList>
            <consortium name="The Broad Institute Genomics Platform"/>
            <consortium name="The Broad Institute Genome Sequencing Center for Infectious Disease"/>
            <person name="Wu L."/>
            <person name="Ma J."/>
        </authorList>
    </citation>
    <scope>NUCLEOTIDE SEQUENCE [LARGE SCALE GENOMIC DNA]</scope>
    <source>
        <strain evidence="3">KCTC 15012</strain>
    </source>
</reference>
<comment type="subcellular location">
    <subcellularLocation>
        <location evidence="1">Cell inner membrane</location>
        <topology evidence="1">Multi-pass membrane protein</topology>
    </subcellularLocation>
</comment>
<evidence type="ECO:0000313" key="3">
    <source>
        <dbReference type="Proteomes" id="UP001597296"/>
    </source>
</evidence>
<name>A0ABW5CB24_9PROT</name>
<evidence type="ECO:0000256" key="1">
    <source>
        <dbReference type="HAMAP-Rule" id="MF_02088"/>
    </source>
</evidence>
<feature type="transmembrane region" description="Helical" evidence="1">
    <location>
        <begin position="73"/>
        <end position="96"/>
    </location>
</feature>
<comment type="caution">
    <text evidence="2">The sequence shown here is derived from an EMBL/GenBank/DDBJ whole genome shotgun (WGS) entry which is preliminary data.</text>
</comment>
<accession>A0ABW5CB24</accession>
<dbReference type="PANTHER" id="PTHR34300">
    <property type="entry name" value="QUEUOSINE PRECURSOR TRANSPORTER-RELATED"/>
    <property type="match status" value="1"/>
</dbReference>
<gene>
    <name evidence="2" type="ORF">ACFSNB_05370</name>
</gene>
<keyword evidence="1" id="KW-1003">Cell membrane</keyword>
<dbReference type="InterPro" id="IPR003744">
    <property type="entry name" value="YhhQ"/>
</dbReference>
<comment type="function">
    <text evidence="1">Involved in the import of queuosine (Q) precursors, required for Q precursor salvage.</text>
</comment>
<comment type="similarity">
    <text evidence="1">Belongs to the vitamin uptake transporter (VUT/ECF) (TC 2.A.88) family. Q precursor transporter subfamily.</text>
</comment>
<keyword evidence="1" id="KW-0997">Cell inner membrane</keyword>
<keyword evidence="1" id="KW-0812">Transmembrane</keyword>
<organism evidence="2 3">
    <name type="scientific">Phaeospirillum tilakii</name>
    <dbReference type="NCBI Taxonomy" id="741673"/>
    <lineage>
        <taxon>Bacteria</taxon>
        <taxon>Pseudomonadati</taxon>
        <taxon>Pseudomonadota</taxon>
        <taxon>Alphaproteobacteria</taxon>
        <taxon>Rhodospirillales</taxon>
        <taxon>Rhodospirillaceae</taxon>
        <taxon>Phaeospirillum</taxon>
    </lineage>
</organism>
<dbReference type="HAMAP" id="MF_02088">
    <property type="entry name" value="Q_prec_transport"/>
    <property type="match status" value="1"/>
</dbReference>
<comment type="caution">
    <text evidence="1">Lacks conserved residue(s) required for the propagation of feature annotation.</text>
</comment>
<keyword evidence="1" id="KW-0813">Transport</keyword>
<dbReference type="Proteomes" id="UP001597296">
    <property type="component" value="Unassembled WGS sequence"/>
</dbReference>
<dbReference type="EMBL" id="JBHUIY010000007">
    <property type="protein sequence ID" value="MFD2233228.1"/>
    <property type="molecule type" value="Genomic_DNA"/>
</dbReference>
<feature type="transmembrane region" description="Helical" evidence="1">
    <location>
        <begin position="38"/>
        <end position="61"/>
    </location>
</feature>
<keyword evidence="1" id="KW-0472">Membrane</keyword>
<sequence>MEQRSYRYYDLIMAAFVCVLLCSNLIGAAKQAVLDLPLLGPVTFSAGILFFPISYFFGDVLTEVYGYARDRRVVWAGFTALGFAAVMAAVVIALPPSDSRFMQSYQGQLEGVFGNSWRIAAGSMLAFWCGSFANSYVLARLKVWTSGRWLWTRTIGSTAVGELVDSSLFYVIAFWGIWQPGDLVKVALAQYVLKTSWEVLSTPLTYWLVGRLKRAEGVDWYDRHTNFNPFRWRV</sequence>
<dbReference type="Pfam" id="PF02592">
    <property type="entry name" value="Vut_1"/>
    <property type="match status" value="1"/>
</dbReference>
<keyword evidence="1" id="KW-1133">Transmembrane helix</keyword>
<feature type="transmembrane region" description="Helical" evidence="1">
    <location>
        <begin position="116"/>
        <end position="139"/>
    </location>
</feature>
<dbReference type="NCBIfam" id="TIGR00697">
    <property type="entry name" value="queuosine precursor transporter"/>
    <property type="match status" value="1"/>
</dbReference>
<protein>
    <recommendedName>
        <fullName evidence="1">Probable queuosine precursor transporter</fullName>
        <shortName evidence="1">Q precursor transporter</shortName>
    </recommendedName>
</protein>